<name>A0A139PNT7_STRMT</name>
<protein>
    <submittedName>
        <fullName evidence="1">Uncharacterized protein</fullName>
    </submittedName>
</protein>
<comment type="caution">
    <text evidence="1">The sequence shown here is derived from an EMBL/GenBank/DDBJ whole genome shotgun (WGS) entry which is preliminary data.</text>
</comment>
<dbReference type="PATRIC" id="fig|28037.233.peg.1711"/>
<proteinExistence type="predicted"/>
<dbReference type="Proteomes" id="UP000070458">
    <property type="component" value="Unassembled WGS sequence"/>
</dbReference>
<evidence type="ECO:0000313" key="1">
    <source>
        <dbReference type="EMBL" id="KXT91903.1"/>
    </source>
</evidence>
<evidence type="ECO:0000313" key="2">
    <source>
        <dbReference type="Proteomes" id="UP000070458"/>
    </source>
</evidence>
<accession>A0A139PNT7</accession>
<organism evidence="1 2">
    <name type="scientific">Streptococcus mitis</name>
    <dbReference type="NCBI Taxonomy" id="28037"/>
    <lineage>
        <taxon>Bacteria</taxon>
        <taxon>Bacillati</taxon>
        <taxon>Bacillota</taxon>
        <taxon>Bacilli</taxon>
        <taxon>Lactobacillales</taxon>
        <taxon>Streptococcaceae</taxon>
        <taxon>Streptococcus</taxon>
        <taxon>Streptococcus mitis group</taxon>
    </lineage>
</organism>
<gene>
    <name evidence="1" type="ORF">SMIDD26_01459</name>
</gene>
<dbReference type="AlphaFoldDB" id="A0A139PNT7"/>
<sequence>MRFIVGIFISFSPEIEFLPSIKFLTDFVEICLLWQVMTP</sequence>
<dbReference type="EMBL" id="LQOD01000340">
    <property type="protein sequence ID" value="KXT91903.1"/>
    <property type="molecule type" value="Genomic_DNA"/>
</dbReference>
<reference evidence="1 2" key="1">
    <citation type="submission" date="2016-01" db="EMBL/GenBank/DDBJ databases">
        <title>Highly variable Streptococcus oralis are common among viridans streptococci isolated from primates.</title>
        <authorList>
            <person name="Denapaite D."/>
            <person name="Rieger M."/>
            <person name="Koendgen S."/>
            <person name="Brueckner R."/>
            <person name="Ochigava I."/>
            <person name="Kappeler P."/>
            <person name="Maetz-Rensing K."/>
            <person name="Leendertz F."/>
            <person name="Hakenbeck R."/>
        </authorList>
    </citation>
    <scope>NUCLEOTIDE SEQUENCE [LARGE SCALE GENOMIC DNA]</scope>
    <source>
        <strain evidence="1 2">DD26</strain>
    </source>
</reference>